<feature type="transmembrane region" description="Helical" evidence="1">
    <location>
        <begin position="21"/>
        <end position="48"/>
    </location>
</feature>
<reference evidence="2" key="1">
    <citation type="journal article" date="2020" name="mSystems">
        <title>Genome- and Community-Level Interaction Insights into Carbon Utilization and Element Cycling Functions of Hydrothermarchaeota in Hydrothermal Sediment.</title>
        <authorList>
            <person name="Zhou Z."/>
            <person name="Liu Y."/>
            <person name="Xu W."/>
            <person name="Pan J."/>
            <person name="Luo Z.H."/>
            <person name="Li M."/>
        </authorList>
    </citation>
    <scope>NUCLEOTIDE SEQUENCE [LARGE SCALE GENOMIC DNA]</scope>
    <source>
        <strain evidence="2">SpSt-609</strain>
    </source>
</reference>
<feature type="transmembrane region" description="Helical" evidence="1">
    <location>
        <begin position="185"/>
        <end position="208"/>
    </location>
</feature>
<feature type="transmembrane region" description="Helical" evidence="1">
    <location>
        <begin position="158"/>
        <end position="179"/>
    </location>
</feature>
<evidence type="ECO:0000313" key="2">
    <source>
        <dbReference type="EMBL" id="HGU40596.1"/>
    </source>
</evidence>
<organism evidence="2">
    <name type="scientific">Fervidobacterium thailandense</name>
    <dbReference type="NCBI Taxonomy" id="1008305"/>
    <lineage>
        <taxon>Bacteria</taxon>
        <taxon>Thermotogati</taxon>
        <taxon>Thermotogota</taxon>
        <taxon>Thermotogae</taxon>
        <taxon>Thermotogales</taxon>
        <taxon>Fervidobacteriaceae</taxon>
        <taxon>Fervidobacterium</taxon>
    </lineage>
</organism>
<dbReference type="Pfam" id="PF16933">
    <property type="entry name" value="PelG"/>
    <property type="match status" value="1"/>
</dbReference>
<dbReference type="AlphaFoldDB" id="A0A7C4RW41"/>
<keyword evidence="1" id="KW-1133">Transmembrane helix</keyword>
<protein>
    <recommendedName>
        <fullName evidence="3">Exopolysaccharide Pel transporter PelG</fullName>
    </recommendedName>
</protein>
<proteinExistence type="predicted"/>
<keyword evidence="1" id="KW-0472">Membrane</keyword>
<name>A0A7C4RW41_9BACT</name>
<comment type="caution">
    <text evidence="2">The sequence shown here is derived from an EMBL/GenBank/DDBJ whole genome shotgun (WGS) entry which is preliminary data.</text>
</comment>
<feature type="transmembrane region" description="Helical" evidence="1">
    <location>
        <begin position="328"/>
        <end position="347"/>
    </location>
</feature>
<gene>
    <name evidence="2" type="ORF">ENT77_05305</name>
</gene>
<keyword evidence="1" id="KW-0812">Transmembrane</keyword>
<feature type="transmembrane region" description="Helical" evidence="1">
    <location>
        <begin position="359"/>
        <end position="384"/>
    </location>
</feature>
<feature type="transmembrane region" description="Helical" evidence="1">
    <location>
        <begin position="391"/>
        <end position="409"/>
    </location>
</feature>
<feature type="transmembrane region" description="Helical" evidence="1">
    <location>
        <begin position="270"/>
        <end position="287"/>
    </location>
</feature>
<feature type="transmembrane region" description="Helical" evidence="1">
    <location>
        <begin position="103"/>
        <end position="121"/>
    </location>
</feature>
<dbReference type="InterPro" id="IPR031617">
    <property type="entry name" value="PelG"/>
</dbReference>
<evidence type="ECO:0000256" key="1">
    <source>
        <dbReference type="SAM" id="Phobius"/>
    </source>
</evidence>
<sequence length="469" mass="54193">MAGIGFELNKLLKRNSFFSDLYAVFYSVNVAAGPWLMSSVTIIILQIILPKERSEFTISALIYTFIFSTIIYGGFSTSVTRYLSDLIYRKEYDKLYLFYKDTIKYATGSSSLFVILFWAINYPLKPLRVLVFLHSMILLTVIWVQLTFVTSIRKFSPVVIAFLSGSFTSLMLCNAWSRYNEELGYLGYNAGLMIIGTVLQLVIKRFLFTLQNKKRESLFTRAIKIYPKHAITGFLIYLAAWIDDFIAWYHFKYSPTKGFVFAPEYDLPMFYSYLFIIPTMVLFVLNLETEFYKSYRIFYRSIEENKPLRYINIARSTMDNNLRTSTKIITSVQVSFTIAGLVISNHVSKLLGFSEYSSMALKFGLIGAAANGLFLYFTLISYYYDLPDIPLFGSLIAFGINLGTSLFFLKRFPGFGFAAAFVISTVFIYGRFKNVYKDILRFEFNRSKLNLPKREVIVHENRQSVQKNV</sequence>
<accession>A0A7C4RW41</accession>
<feature type="transmembrane region" description="Helical" evidence="1">
    <location>
        <begin position="229"/>
        <end position="250"/>
    </location>
</feature>
<feature type="transmembrane region" description="Helical" evidence="1">
    <location>
        <begin position="415"/>
        <end position="432"/>
    </location>
</feature>
<evidence type="ECO:0008006" key="3">
    <source>
        <dbReference type="Google" id="ProtNLM"/>
    </source>
</evidence>
<feature type="transmembrane region" description="Helical" evidence="1">
    <location>
        <begin position="60"/>
        <end position="83"/>
    </location>
</feature>
<dbReference type="EMBL" id="DSZY01000026">
    <property type="protein sequence ID" value="HGU40596.1"/>
    <property type="molecule type" value="Genomic_DNA"/>
</dbReference>
<feature type="transmembrane region" description="Helical" evidence="1">
    <location>
        <begin position="127"/>
        <end position="146"/>
    </location>
</feature>